<evidence type="ECO:0000313" key="3">
    <source>
        <dbReference type="Proteomes" id="UP000620156"/>
    </source>
</evidence>
<sequence length="318" mass="33108">MTVPGGEPATFVYVHGAGNKPPEAELKLAWDHDLFQRDMGARSRMVYYADTLHDRPAAIAVDACAADGALEALVADAMAGEFPLRDASAGPSPVEAGADAQSFALSLTISMAARAASPAGSLPVAATQPGTTASAALLPLPGPLRRFLLEQLLRTFVPDAEAYFFTGARGRIQDRLRGALDAVEGPVVVVAHSLGTVVAYDVLGEERFAGADIPLFVTLGSPLGYTEIQDVVARPLRVPAPVRLWANFADPFDLVTLDTTLADDFRGSANRIADVQVDNRSPSNHAACGYLRTAAVRGAASAATGERPAAPGPEPPTG</sequence>
<dbReference type="Gene3D" id="3.40.50.1820">
    <property type="entry name" value="alpha/beta hydrolase"/>
    <property type="match status" value="1"/>
</dbReference>
<name>A0A918EUT7_9ACTN</name>
<dbReference type="RefSeq" id="WP_189219248.1">
    <property type="nucleotide sequence ID" value="NZ_BMQK01000014.1"/>
</dbReference>
<comment type="caution">
    <text evidence="2">The sequence shown here is derived from an EMBL/GenBank/DDBJ whole genome shotgun (WGS) entry which is preliminary data.</text>
</comment>
<organism evidence="2 3">
    <name type="scientific">Streptomyces ruber</name>
    <dbReference type="NCBI Taxonomy" id="83378"/>
    <lineage>
        <taxon>Bacteria</taxon>
        <taxon>Bacillati</taxon>
        <taxon>Actinomycetota</taxon>
        <taxon>Actinomycetes</taxon>
        <taxon>Kitasatosporales</taxon>
        <taxon>Streptomycetaceae</taxon>
        <taxon>Streptomyces</taxon>
    </lineage>
</organism>
<accession>A0A918EUT7</accession>
<reference evidence="2" key="1">
    <citation type="journal article" date="2014" name="Int. J. Syst. Evol. Microbiol.">
        <title>Complete genome sequence of Corynebacterium casei LMG S-19264T (=DSM 44701T), isolated from a smear-ripened cheese.</title>
        <authorList>
            <consortium name="US DOE Joint Genome Institute (JGI-PGF)"/>
            <person name="Walter F."/>
            <person name="Albersmeier A."/>
            <person name="Kalinowski J."/>
            <person name="Ruckert C."/>
        </authorList>
    </citation>
    <scope>NUCLEOTIDE SEQUENCE</scope>
    <source>
        <strain evidence="2">JCM 3131</strain>
    </source>
</reference>
<feature type="region of interest" description="Disordered" evidence="1">
    <location>
        <begin position="299"/>
        <end position="318"/>
    </location>
</feature>
<evidence type="ECO:0000313" key="2">
    <source>
        <dbReference type="EMBL" id="GGQ75662.1"/>
    </source>
</evidence>
<dbReference type="SUPFAM" id="SSF53474">
    <property type="entry name" value="alpha/beta-Hydrolases"/>
    <property type="match status" value="1"/>
</dbReference>
<dbReference type="InterPro" id="IPR029058">
    <property type="entry name" value="AB_hydrolase_fold"/>
</dbReference>
<protein>
    <recommendedName>
        <fullName evidence="4">Alpha/beta hydrolase</fullName>
    </recommendedName>
</protein>
<reference evidence="2" key="2">
    <citation type="submission" date="2020-09" db="EMBL/GenBank/DDBJ databases">
        <authorList>
            <person name="Sun Q."/>
            <person name="Ohkuma M."/>
        </authorList>
    </citation>
    <scope>NUCLEOTIDE SEQUENCE</scope>
    <source>
        <strain evidence="2">JCM 3131</strain>
    </source>
</reference>
<dbReference type="EMBL" id="BMQK01000014">
    <property type="protein sequence ID" value="GGQ75662.1"/>
    <property type="molecule type" value="Genomic_DNA"/>
</dbReference>
<dbReference type="Proteomes" id="UP000620156">
    <property type="component" value="Unassembled WGS sequence"/>
</dbReference>
<gene>
    <name evidence="2" type="ORF">GCM10010145_51620</name>
</gene>
<feature type="compositionally biased region" description="Low complexity" evidence="1">
    <location>
        <begin position="299"/>
        <end position="309"/>
    </location>
</feature>
<evidence type="ECO:0008006" key="4">
    <source>
        <dbReference type="Google" id="ProtNLM"/>
    </source>
</evidence>
<keyword evidence="3" id="KW-1185">Reference proteome</keyword>
<proteinExistence type="predicted"/>
<dbReference type="AlphaFoldDB" id="A0A918EUT7"/>
<evidence type="ECO:0000256" key="1">
    <source>
        <dbReference type="SAM" id="MobiDB-lite"/>
    </source>
</evidence>